<keyword evidence="7" id="KW-1185">Reference proteome</keyword>
<comment type="similarity">
    <text evidence="2">Belongs to the glycosyl hydrolases 36 family.</text>
</comment>
<dbReference type="InterPro" id="IPR017853">
    <property type="entry name" value="GH"/>
</dbReference>
<gene>
    <name evidence="6" type="ORF">CLO192961_LOCUS264239</name>
</gene>
<evidence type="ECO:0000256" key="2">
    <source>
        <dbReference type="ARBA" id="ARBA00007240"/>
    </source>
</evidence>
<reference evidence="6 7" key="1">
    <citation type="submission" date="2019-06" db="EMBL/GenBank/DDBJ databases">
        <authorList>
            <person name="Broberg M."/>
        </authorList>
    </citation>
    <scope>NUCLEOTIDE SEQUENCE [LARGE SCALE GENOMIC DNA]</scope>
</reference>
<comment type="catalytic activity">
    <reaction evidence="4">
        <text>alpha-D-galactosyl-(1-&gt;3)-1D-myo-inositol + sucrose = raffinose + myo-inositol</text>
        <dbReference type="Rhea" id="RHEA:20161"/>
        <dbReference type="ChEBI" id="CHEBI:16634"/>
        <dbReference type="ChEBI" id="CHEBI:17268"/>
        <dbReference type="ChEBI" id="CHEBI:17505"/>
        <dbReference type="ChEBI" id="CHEBI:17992"/>
        <dbReference type="EC" id="2.4.1.82"/>
    </reaction>
</comment>
<sequence length="889" mass="99000">MAGYDDDFDAVYVPRTGTSPSKEDHKSLRPILQTYPPLGQATPVGDNHINIRLVLQTSPHDEKEDQWEVLLWHSIDESGWCEVLFRQVDKHNEPHILQDVSVQRGTLFYEVPVNFQHSVKFTLKFRQNPRSPWVWVRDENGFDDGIIVRQAIEPQSNNLGDFIGDLNPEWKVKGCLSESPGTQLWSLTASIPLATNDVSGTRSIRIASPPVSFLRWFALVRQKAPWIAPRQGRGQLALQEDAVLCAFLGSDGRHVVFLAVSSVDNVTAVLQSNSDGALLAYGRSDADENHPKSECTILVAESLDFNHAVAAVTYYARKLRSQPYTASEIEAITKTSDEVKTQWYQKWNDGLGYCTWNSLGQDLTENTILSALDDLARNDINISTLIIDDNWQSIDAEGANPFQRSLLDFEANTAGFPDGLKATVSRIKKNHPNILHIGVWHALLGYWGGLSPGGKLAKSYQTIELDSERSGRVDLPLKDKITAVSKDDVGRFYKDFYAFLEDAGITAVKTDAQFMVDNWSSASARRELLNEYFDAWIIASLIHFSMDVVSCMSLFPQAVFYSQLQPTRPSFRVRTSDDFFPHVLDSHAWHVWANAQNCIFMQYLNIIPDWDMFQSVGDYAGFHAAARCVSGGPVYITDVPGQHDLELLKQIVATNPLGRSTVFRPSVVGRSLLPFAGYKDELFLQIGSYHGGSGTGTSILGTLNVSDRVLTELIPLSLFPGVTDSMHYVVRAHSTGRVTTPISPNTAQEFVTCSLGVQGYEIFSAFPLMAIQSNKYGEVSIANLGLLGKMTGCAAVISNRIEKRSNGRLLIDTNIKAFGTLGLYVSTLRRMTIDDFMVTIQEKPIPPSTVGLSSTSEFVLEIDIGRAFKEMNLDSQWYNEVEVKIYFTT</sequence>
<keyword evidence="3" id="KW-0119">Carbohydrate metabolism</keyword>
<evidence type="ECO:0000313" key="6">
    <source>
        <dbReference type="EMBL" id="VUC29656.1"/>
    </source>
</evidence>
<evidence type="ECO:0008006" key="8">
    <source>
        <dbReference type="Google" id="ProtNLM"/>
    </source>
</evidence>
<dbReference type="PANTHER" id="PTHR31268:SF32">
    <property type="entry name" value="GALACTINOL--SUCROSE GALACTOSYLTRANSFERASE 2-RELATED"/>
    <property type="match status" value="1"/>
</dbReference>
<dbReference type="Pfam" id="PF05691">
    <property type="entry name" value="Raffinose_syn"/>
    <property type="match status" value="1"/>
</dbReference>
<evidence type="ECO:0000256" key="1">
    <source>
        <dbReference type="ARBA" id="ARBA00001255"/>
    </source>
</evidence>
<accession>A0ABY6UEM4</accession>
<dbReference type="Proteomes" id="UP000766486">
    <property type="component" value="Unassembled WGS sequence"/>
</dbReference>
<evidence type="ECO:0000256" key="3">
    <source>
        <dbReference type="ARBA" id="ARBA00023277"/>
    </source>
</evidence>
<feature type="region of interest" description="Disordered" evidence="5">
    <location>
        <begin position="1"/>
        <end position="26"/>
    </location>
</feature>
<proteinExistence type="inferred from homology"/>
<evidence type="ECO:0000256" key="4">
    <source>
        <dbReference type="ARBA" id="ARBA00049426"/>
    </source>
</evidence>
<evidence type="ECO:0000313" key="7">
    <source>
        <dbReference type="Proteomes" id="UP000766486"/>
    </source>
</evidence>
<comment type="catalytic activity">
    <reaction evidence="1">
        <text>Hydrolysis of terminal, non-reducing alpha-D-galactose residues in alpha-D-galactosides, including galactose oligosaccharides, galactomannans and galactolipids.</text>
        <dbReference type="EC" id="3.2.1.22"/>
    </reaction>
</comment>
<dbReference type="InterPro" id="IPR008811">
    <property type="entry name" value="Glycosyl_hydrolases_36"/>
</dbReference>
<dbReference type="PANTHER" id="PTHR31268">
    <property type="match status" value="1"/>
</dbReference>
<name>A0ABY6UEM4_BIOOC</name>
<dbReference type="Gene3D" id="3.20.20.70">
    <property type="entry name" value="Aldolase class I"/>
    <property type="match status" value="1"/>
</dbReference>
<protein>
    <recommendedName>
        <fullName evidence="8">Alpha-galactosidase</fullName>
    </recommendedName>
</protein>
<evidence type="ECO:0000256" key="5">
    <source>
        <dbReference type="SAM" id="MobiDB-lite"/>
    </source>
</evidence>
<comment type="caution">
    <text evidence="6">The sequence shown here is derived from an EMBL/GenBank/DDBJ whole genome shotgun (WGS) entry which is preliminary data.</text>
</comment>
<dbReference type="SUPFAM" id="SSF51445">
    <property type="entry name" value="(Trans)glycosidases"/>
    <property type="match status" value="1"/>
</dbReference>
<dbReference type="InterPro" id="IPR013785">
    <property type="entry name" value="Aldolase_TIM"/>
</dbReference>
<organism evidence="6 7">
    <name type="scientific">Bionectria ochroleuca</name>
    <name type="common">Gliocladium roseum</name>
    <dbReference type="NCBI Taxonomy" id="29856"/>
    <lineage>
        <taxon>Eukaryota</taxon>
        <taxon>Fungi</taxon>
        <taxon>Dikarya</taxon>
        <taxon>Ascomycota</taxon>
        <taxon>Pezizomycotina</taxon>
        <taxon>Sordariomycetes</taxon>
        <taxon>Hypocreomycetidae</taxon>
        <taxon>Hypocreales</taxon>
        <taxon>Bionectriaceae</taxon>
        <taxon>Clonostachys</taxon>
    </lineage>
</organism>
<dbReference type="EMBL" id="CABFNS010000807">
    <property type="protein sequence ID" value="VUC29656.1"/>
    <property type="molecule type" value="Genomic_DNA"/>
</dbReference>